<dbReference type="InterPro" id="IPR004302">
    <property type="entry name" value="Cellulose/chitin-bd_N"/>
</dbReference>
<dbReference type="GO" id="GO:0004497">
    <property type="term" value="F:monooxygenase activity"/>
    <property type="evidence" value="ECO:0007669"/>
    <property type="project" value="UniProtKB-KW"/>
</dbReference>
<evidence type="ECO:0000313" key="3">
    <source>
        <dbReference type="EMBL" id="MFC6635832.1"/>
    </source>
</evidence>
<dbReference type="CDD" id="cd21177">
    <property type="entry name" value="LPMO_AA10"/>
    <property type="match status" value="1"/>
</dbReference>
<dbReference type="Proteomes" id="UP001596425">
    <property type="component" value="Unassembled WGS sequence"/>
</dbReference>
<accession>A0ABW1YST9</accession>
<dbReference type="PANTHER" id="PTHR34823:SF1">
    <property type="entry name" value="CHITIN-BINDING TYPE-4 DOMAIN-CONTAINING PROTEIN"/>
    <property type="match status" value="1"/>
</dbReference>
<dbReference type="InterPro" id="IPR051024">
    <property type="entry name" value="GlcNAc_Chitin_IntDeg"/>
</dbReference>
<evidence type="ECO:0000256" key="1">
    <source>
        <dbReference type="ARBA" id="ARBA00022729"/>
    </source>
</evidence>
<dbReference type="InterPro" id="IPR014756">
    <property type="entry name" value="Ig_E-set"/>
</dbReference>
<keyword evidence="3" id="KW-0560">Oxidoreductase</keyword>
<keyword evidence="4" id="KW-1185">Reference proteome</keyword>
<name>A0ABW1YST9_9GAMM</name>
<dbReference type="RefSeq" id="WP_377516697.1">
    <property type="nucleotide sequence ID" value="NZ_JBHSVR010000001.1"/>
</dbReference>
<protein>
    <submittedName>
        <fullName evidence="3">Lytic polysaccharide monooxygenase</fullName>
    </submittedName>
</protein>
<dbReference type="SUPFAM" id="SSF81296">
    <property type="entry name" value="E set domains"/>
    <property type="match status" value="1"/>
</dbReference>
<evidence type="ECO:0000259" key="2">
    <source>
        <dbReference type="Pfam" id="PF03067"/>
    </source>
</evidence>
<gene>
    <name evidence="3" type="ORF">ACFQBM_21395</name>
</gene>
<sequence length="194" mass="21043">MLPQQSGEPSDPACAAAKEVAGSQAFYDWNGINQAAAHGNHRDVVPDGQLCAGGNAKFAGLDLARGDWQATPIAPKPDGTFDFEFWGTAPHATQDWIFYVTQQGYAADEPLKWSDLFEFCRLGDVPLGAESRYTLNCPLPPVTGKHVIYTTWQRSDSGEAFYTCTDVILGDGGSSPWADEGPLPPRAIWPRAVR</sequence>
<evidence type="ECO:0000313" key="4">
    <source>
        <dbReference type="Proteomes" id="UP001596425"/>
    </source>
</evidence>
<dbReference type="PANTHER" id="PTHR34823">
    <property type="entry name" value="GLCNAC-BINDING PROTEIN A"/>
    <property type="match status" value="1"/>
</dbReference>
<reference evidence="4" key="1">
    <citation type="journal article" date="2019" name="Int. J. Syst. Evol. Microbiol.">
        <title>The Global Catalogue of Microorganisms (GCM) 10K type strain sequencing project: providing services to taxonomists for standard genome sequencing and annotation.</title>
        <authorList>
            <consortium name="The Broad Institute Genomics Platform"/>
            <consortium name="The Broad Institute Genome Sequencing Center for Infectious Disease"/>
            <person name="Wu L."/>
            <person name="Ma J."/>
        </authorList>
    </citation>
    <scope>NUCLEOTIDE SEQUENCE [LARGE SCALE GENOMIC DNA]</scope>
    <source>
        <strain evidence="4">CGMCC 1.13718</strain>
    </source>
</reference>
<organism evidence="3 4">
    <name type="scientific">Microbulbifer taiwanensis</name>
    <dbReference type="NCBI Taxonomy" id="986746"/>
    <lineage>
        <taxon>Bacteria</taxon>
        <taxon>Pseudomonadati</taxon>
        <taxon>Pseudomonadota</taxon>
        <taxon>Gammaproteobacteria</taxon>
        <taxon>Cellvibrionales</taxon>
        <taxon>Microbulbiferaceae</taxon>
        <taxon>Microbulbifer</taxon>
    </lineage>
</organism>
<dbReference type="Pfam" id="PF03067">
    <property type="entry name" value="LPMO_10"/>
    <property type="match status" value="1"/>
</dbReference>
<keyword evidence="3" id="KW-0503">Monooxygenase</keyword>
<keyword evidence="1" id="KW-0732">Signal</keyword>
<dbReference type="EMBL" id="JBHSVR010000001">
    <property type="protein sequence ID" value="MFC6635832.1"/>
    <property type="molecule type" value="Genomic_DNA"/>
</dbReference>
<feature type="domain" description="Chitin-binding type-4" evidence="2">
    <location>
        <begin position="8"/>
        <end position="167"/>
    </location>
</feature>
<dbReference type="Gene3D" id="2.70.50.50">
    <property type="entry name" value="chitin-binding protein cbp21"/>
    <property type="match status" value="1"/>
</dbReference>
<proteinExistence type="predicted"/>
<comment type="caution">
    <text evidence="3">The sequence shown here is derived from an EMBL/GenBank/DDBJ whole genome shotgun (WGS) entry which is preliminary data.</text>
</comment>